<protein>
    <submittedName>
        <fullName evidence="1">Peptidase_S8 domain-containing protein</fullName>
    </submittedName>
</protein>
<reference evidence="1" key="1">
    <citation type="submission" date="2016-06" db="UniProtKB">
        <authorList>
            <consortium name="WormBaseParasite"/>
        </authorList>
    </citation>
    <scope>IDENTIFICATION</scope>
</reference>
<name>A0A183J6M9_9BILA</name>
<proteinExistence type="predicted"/>
<accession>A0A183J6M9</accession>
<dbReference type="AlphaFoldDB" id="A0A183J6M9"/>
<organism evidence="1">
    <name type="scientific">Soboliphyme baturini</name>
    <dbReference type="NCBI Taxonomy" id="241478"/>
    <lineage>
        <taxon>Eukaryota</taxon>
        <taxon>Metazoa</taxon>
        <taxon>Ecdysozoa</taxon>
        <taxon>Nematoda</taxon>
        <taxon>Enoplea</taxon>
        <taxon>Dorylaimia</taxon>
        <taxon>Dioctophymatida</taxon>
        <taxon>Dioctophymatoidea</taxon>
        <taxon>Soboliphymatidae</taxon>
        <taxon>Soboliphyme</taxon>
    </lineage>
</organism>
<evidence type="ECO:0000313" key="1">
    <source>
        <dbReference type="WBParaSite" id="SBAD_0001191301-mRNA-1"/>
    </source>
</evidence>
<sequence length="150" mass="15979">LNWCFSLFSDVKLCLHSKFIKCRSVYLAEHIASVFSIAILFSLCNPYKTNAKKHGSSIDYCPQYMQWPLILAAGYGNECPSNKYLASTTSERDVELESQWDAAAVAASTMIAQPYLFMDTSFLFAADGGGSMCGGCGACGGCGGCGGCGS</sequence>
<dbReference type="WBParaSite" id="SBAD_0001191301-mRNA-1">
    <property type="protein sequence ID" value="SBAD_0001191301-mRNA-1"/>
    <property type="gene ID" value="SBAD_0001191301"/>
</dbReference>